<sequence length="133" mass="15042">MQPTDKWNYYLDDDDCTCVDFFDSKEAALKAAMEDAKSGCVDTITVGRVQKFVPDVSVYTSLLMEALQNQAYDVAGEYAETWLADVTDGDLKDLDDILDAAFTHWLDRHPEYKPNFYTLTDTETFDKGGDPID</sequence>
<reference evidence="1 2" key="1">
    <citation type="submission" date="2024-03" db="EMBL/GenBank/DDBJ databases">
        <title>Human intestinal bacterial collection.</title>
        <authorList>
            <person name="Pauvert C."/>
            <person name="Hitch T.C.A."/>
            <person name="Clavel T."/>
        </authorList>
    </citation>
    <scope>NUCLEOTIDE SEQUENCE [LARGE SCALE GENOMIC DNA]</scope>
    <source>
        <strain evidence="1 2">CLA-AA-H81</strain>
    </source>
</reference>
<evidence type="ECO:0000313" key="2">
    <source>
        <dbReference type="Proteomes" id="UP001433088"/>
    </source>
</evidence>
<dbReference type="RefSeq" id="WP_349173558.1">
    <property type="nucleotide sequence ID" value="NZ_JBBMEU010000033.1"/>
</dbReference>
<dbReference type="Proteomes" id="UP001433088">
    <property type="component" value="Unassembled WGS sequence"/>
</dbReference>
<comment type="caution">
    <text evidence="1">The sequence shown here is derived from an EMBL/GenBank/DDBJ whole genome shotgun (WGS) entry which is preliminary data.</text>
</comment>
<keyword evidence="2" id="KW-1185">Reference proteome</keyword>
<dbReference type="EMBL" id="JBBMEU010000033">
    <property type="protein sequence ID" value="MEQ2422412.1"/>
    <property type="molecule type" value="Genomic_DNA"/>
</dbReference>
<evidence type="ECO:0008006" key="3">
    <source>
        <dbReference type="Google" id="ProtNLM"/>
    </source>
</evidence>
<organism evidence="1 2">
    <name type="scientific">Megasphaera intestinihominis</name>
    <dbReference type="NCBI Taxonomy" id="3133159"/>
    <lineage>
        <taxon>Bacteria</taxon>
        <taxon>Bacillati</taxon>
        <taxon>Bacillota</taxon>
        <taxon>Negativicutes</taxon>
        <taxon>Veillonellales</taxon>
        <taxon>Veillonellaceae</taxon>
        <taxon>Megasphaera</taxon>
    </lineage>
</organism>
<protein>
    <recommendedName>
        <fullName evidence="3">Phage protein</fullName>
    </recommendedName>
</protein>
<name>A0ABV1CYJ3_9FIRM</name>
<evidence type="ECO:0000313" key="1">
    <source>
        <dbReference type="EMBL" id="MEQ2422412.1"/>
    </source>
</evidence>
<proteinExistence type="predicted"/>
<gene>
    <name evidence="1" type="ORF">WMO23_06655</name>
</gene>
<accession>A0ABV1CYJ3</accession>